<evidence type="ECO:0000313" key="3">
    <source>
        <dbReference type="EMBL" id="MDR4329248.1"/>
    </source>
</evidence>
<dbReference type="Pfam" id="PF13130">
    <property type="entry name" value="DUF3952"/>
    <property type="match status" value="1"/>
</dbReference>
<dbReference type="EMBL" id="VLYX01000055">
    <property type="protein sequence ID" value="MDR4329248.1"/>
    <property type="molecule type" value="Genomic_DNA"/>
</dbReference>
<dbReference type="Proteomes" id="UP001248134">
    <property type="component" value="Unassembled WGS sequence"/>
</dbReference>
<proteinExistence type="predicted"/>
<evidence type="ECO:0000313" key="4">
    <source>
        <dbReference type="Proteomes" id="UP001248134"/>
    </source>
</evidence>
<accession>A0AAJ2DQ64</accession>
<name>A0AAJ2DQ64_9BACI</name>
<dbReference type="RefSeq" id="WP_098114895.1">
    <property type="nucleotide sequence ID" value="NZ_JARMBS010000028.1"/>
</dbReference>
<organism evidence="3 4">
    <name type="scientific">Bacillus pseudomycoides</name>
    <dbReference type="NCBI Taxonomy" id="64104"/>
    <lineage>
        <taxon>Bacteria</taxon>
        <taxon>Bacillati</taxon>
        <taxon>Bacillota</taxon>
        <taxon>Bacilli</taxon>
        <taxon>Bacillales</taxon>
        <taxon>Bacillaceae</taxon>
        <taxon>Bacillus</taxon>
        <taxon>Bacillus cereus group</taxon>
    </lineage>
</organism>
<feature type="signal peptide" evidence="1">
    <location>
        <begin position="1"/>
        <end position="26"/>
    </location>
</feature>
<dbReference type="PROSITE" id="PS51257">
    <property type="entry name" value="PROKAR_LIPOPROTEIN"/>
    <property type="match status" value="1"/>
</dbReference>
<sequence length="277" mass="31688">MKLKKKVKMMIVMTIVASLFSGCSFGETKIEYERFVKALDDGDMMKVMSASDDGYAHVTQRGIYSMYEQKEDGEHSKTIYQTTEGVYNTKDKSLYGGTTQTIATDIENKKGKWTNKNYKKETVYSTNIKYENGQVQSTNLSLEVSQVKLLMDRLHGVGKLKMKPGDDKRGFDEPNLVGYELTEAEFQQMINDKLKLQYDEYGGASIVLNFDAAKDSKEKPMELSELSISVDYKKKNEEGKVVTSILQINTYFAGRKYNNQDALKDYEKYKKQYENNG</sequence>
<dbReference type="InterPro" id="IPR025019">
    <property type="entry name" value="DUF3952"/>
</dbReference>
<dbReference type="AlphaFoldDB" id="A0AAJ2DQ64"/>
<protein>
    <submittedName>
        <fullName evidence="3">DUF3952 domain-containing protein</fullName>
    </submittedName>
</protein>
<evidence type="ECO:0000259" key="2">
    <source>
        <dbReference type="Pfam" id="PF13130"/>
    </source>
</evidence>
<feature type="chain" id="PRO_5044472171" evidence="1">
    <location>
        <begin position="27"/>
        <end position="277"/>
    </location>
</feature>
<comment type="caution">
    <text evidence="3">The sequence shown here is derived from an EMBL/GenBank/DDBJ whole genome shotgun (WGS) entry which is preliminary data.</text>
</comment>
<evidence type="ECO:0000256" key="1">
    <source>
        <dbReference type="SAM" id="SignalP"/>
    </source>
</evidence>
<feature type="domain" description="DUF3952" evidence="2">
    <location>
        <begin position="18"/>
        <end position="121"/>
    </location>
</feature>
<gene>
    <name evidence="3" type="ORF">FOS08_26285</name>
</gene>
<keyword evidence="1" id="KW-0732">Signal</keyword>
<reference evidence="3" key="1">
    <citation type="submission" date="2019-07" db="EMBL/GenBank/DDBJ databases">
        <title>Phylogenomic Reclassification of ATCC Bacillus Strains and Various Taxa within the Genus Bacillus.</title>
        <authorList>
            <person name="Riojas M.A."/>
            <person name="Frank A.M."/>
            <person name="Fenn S.L."/>
            <person name="King S.P."/>
            <person name="Brower S.M."/>
            <person name="Hazbon M.H."/>
        </authorList>
    </citation>
    <scope>NUCLEOTIDE SEQUENCE</scope>
    <source>
        <strain evidence="3">NR-12239</strain>
    </source>
</reference>